<dbReference type="GO" id="GO:0006144">
    <property type="term" value="P:purine nucleobase metabolic process"/>
    <property type="evidence" value="ECO:0007669"/>
    <property type="project" value="UniProtKB-KW"/>
</dbReference>
<dbReference type="InterPro" id="IPR014306">
    <property type="entry name" value="Hydroxyisourate_hydrolase"/>
</dbReference>
<dbReference type="EC" id="3.5.2.17" evidence="8"/>
<dbReference type="CDD" id="cd05822">
    <property type="entry name" value="TLP_HIUase"/>
    <property type="match status" value="1"/>
</dbReference>
<dbReference type="PROSITE" id="PS00768">
    <property type="entry name" value="TRANSTHYRETIN_1"/>
    <property type="match status" value="1"/>
</dbReference>
<evidence type="ECO:0000259" key="9">
    <source>
        <dbReference type="SMART" id="SM00095"/>
    </source>
</evidence>
<feature type="domain" description="Transthyretin/hydroxyisourate hydrolase" evidence="9">
    <location>
        <begin position="6"/>
        <end position="117"/>
    </location>
</feature>
<proteinExistence type="inferred from homology"/>
<evidence type="ECO:0000256" key="3">
    <source>
        <dbReference type="ARBA" id="ARBA00009850"/>
    </source>
</evidence>
<evidence type="ECO:0000256" key="1">
    <source>
        <dbReference type="ARBA" id="ARBA00001043"/>
    </source>
</evidence>
<dbReference type="PRINTS" id="PR00189">
    <property type="entry name" value="TRNSTHYRETIN"/>
</dbReference>
<comment type="caution">
    <text evidence="10">The sequence shown here is derived from an EMBL/GenBank/DDBJ whole genome shotgun (WGS) entry which is preliminary data.</text>
</comment>
<dbReference type="AlphaFoldDB" id="K8XMP7"/>
<evidence type="ECO:0000313" key="11">
    <source>
        <dbReference type="Proteomes" id="UP000005951"/>
    </source>
</evidence>
<dbReference type="SMART" id="SM00095">
    <property type="entry name" value="TR_THY"/>
    <property type="match status" value="1"/>
</dbReference>
<sequence length="118" mass="12819">DGAPVSDVSQVTTHVLDAAEGMPAREVPVSLTVQRDSAWITVADAVTDDDGRVTTLGPARLDPGTYRIVFDTGRYFVAKGRPAFYPDITITFALTDSEQHYHVPVLLSPFAYSTYRGS</sequence>
<dbReference type="PANTHER" id="PTHR10395">
    <property type="entry name" value="URICASE AND TRANSTHYRETIN-RELATED"/>
    <property type="match status" value="1"/>
</dbReference>
<dbReference type="GO" id="GO:0033971">
    <property type="term" value="F:hydroxyisourate hydrolase activity"/>
    <property type="evidence" value="ECO:0007669"/>
    <property type="project" value="UniProtKB-EC"/>
</dbReference>
<keyword evidence="6 8" id="KW-0378">Hydrolase</keyword>
<protein>
    <recommendedName>
        <fullName evidence="8">5-hydroxyisourate hydrolase</fullName>
        <shortName evidence="8">HIU hydrolase</shortName>
        <shortName evidence="8">HIUHase</shortName>
        <ecNumber evidence="8">3.5.2.17</ecNumber>
    </recommendedName>
</protein>
<dbReference type="NCBIfam" id="TIGR02962">
    <property type="entry name" value="hdxy_isourate"/>
    <property type="match status" value="1"/>
</dbReference>
<evidence type="ECO:0000256" key="2">
    <source>
        <dbReference type="ARBA" id="ARBA00002704"/>
    </source>
</evidence>
<dbReference type="InterPro" id="IPR000895">
    <property type="entry name" value="Transthyretin/HIU_hydrolase"/>
</dbReference>
<dbReference type="InterPro" id="IPR023416">
    <property type="entry name" value="Transthyretin/HIU_hydrolase_d"/>
</dbReference>
<dbReference type="SUPFAM" id="SSF49472">
    <property type="entry name" value="Transthyretin (synonym: prealbumin)"/>
    <property type="match status" value="1"/>
</dbReference>
<dbReference type="EMBL" id="AJYC02000108">
    <property type="protein sequence ID" value="EKT78350.1"/>
    <property type="molecule type" value="Genomic_DNA"/>
</dbReference>
<dbReference type="PANTHER" id="PTHR10395:SF7">
    <property type="entry name" value="5-HYDROXYISOURATE HYDROLASE"/>
    <property type="match status" value="1"/>
</dbReference>
<evidence type="ECO:0000256" key="6">
    <source>
        <dbReference type="ARBA" id="ARBA00022801"/>
    </source>
</evidence>
<dbReference type="InterPro" id="IPR023418">
    <property type="entry name" value="Thyroxine_BS"/>
</dbReference>
<dbReference type="InterPro" id="IPR036817">
    <property type="entry name" value="Transthyretin/HIU_hydrolase_sf"/>
</dbReference>
<keyword evidence="5 8" id="KW-0659">Purine metabolism</keyword>
<comment type="catalytic activity">
    <reaction evidence="1 8">
        <text>5-hydroxyisourate + H2O = 5-hydroxy-2-oxo-4-ureido-2,5-dihydro-1H-imidazole-5-carboxylate + H(+)</text>
        <dbReference type="Rhea" id="RHEA:23736"/>
        <dbReference type="ChEBI" id="CHEBI:15377"/>
        <dbReference type="ChEBI" id="CHEBI:15378"/>
        <dbReference type="ChEBI" id="CHEBI:18072"/>
        <dbReference type="ChEBI" id="CHEBI:58639"/>
        <dbReference type="EC" id="3.5.2.17"/>
    </reaction>
</comment>
<evidence type="ECO:0000256" key="7">
    <source>
        <dbReference type="PIRSR" id="PIRSR600895-51"/>
    </source>
</evidence>
<dbReference type="Pfam" id="PF00576">
    <property type="entry name" value="Transthyretin"/>
    <property type="match status" value="1"/>
</dbReference>
<organism evidence="10 11">
    <name type="scientific">Rhodococcus opacus M213</name>
    <dbReference type="NCBI Taxonomy" id="1129896"/>
    <lineage>
        <taxon>Bacteria</taxon>
        <taxon>Bacillati</taxon>
        <taxon>Actinomycetota</taxon>
        <taxon>Actinomycetes</taxon>
        <taxon>Mycobacteriales</taxon>
        <taxon>Nocardiaceae</taxon>
        <taxon>Rhodococcus</taxon>
    </lineage>
</organism>
<comment type="similarity">
    <text evidence="3 8">Belongs to the transthyretin family. 5-hydroxyisourate hydrolase subfamily.</text>
</comment>
<accession>K8XMP7</accession>
<gene>
    <name evidence="10" type="ORF">WSS_A32905</name>
</gene>
<comment type="function">
    <text evidence="2">Catalyzes the hydrolysis of 5-hydroxyisourate (HIU) to 2-oxo-4-hydroxy-4-carboxy-5-ureidoimidazoline (OHCU).</text>
</comment>
<evidence type="ECO:0000256" key="8">
    <source>
        <dbReference type="RuleBase" id="RU361270"/>
    </source>
</evidence>
<name>K8XMP7_RHOOP</name>
<dbReference type="Gene3D" id="2.60.40.180">
    <property type="entry name" value="Transthyretin/hydroxyisourate hydrolase domain"/>
    <property type="match status" value="1"/>
</dbReference>
<reference evidence="10 11" key="1">
    <citation type="journal article" date="2013" name="Genome Announc.">
        <title>Draft Genome Sequence of Rhodococcus opacus Strain M213 Shows a Diverse Catabolic Potential.</title>
        <authorList>
            <person name="Pathak A."/>
            <person name="Green S.J."/>
            <person name="Ogram A."/>
            <person name="Chauhan A."/>
        </authorList>
    </citation>
    <scope>NUCLEOTIDE SEQUENCE [LARGE SCALE GENOMIC DNA]</scope>
    <source>
        <strain evidence="10 11">M213</strain>
    </source>
</reference>
<feature type="binding site" evidence="7">
    <location>
        <position position="52"/>
    </location>
    <ligand>
        <name>substrate</name>
    </ligand>
</feature>
<evidence type="ECO:0000313" key="10">
    <source>
        <dbReference type="EMBL" id="EKT78350.1"/>
    </source>
</evidence>
<comment type="subunit">
    <text evidence="4 8">Homotetramer.</text>
</comment>
<evidence type="ECO:0000256" key="4">
    <source>
        <dbReference type="ARBA" id="ARBA00011881"/>
    </source>
</evidence>
<dbReference type="Proteomes" id="UP000005951">
    <property type="component" value="Unassembled WGS sequence"/>
</dbReference>
<evidence type="ECO:0000256" key="5">
    <source>
        <dbReference type="ARBA" id="ARBA00022631"/>
    </source>
</evidence>
<feature type="non-terminal residue" evidence="10">
    <location>
        <position position="1"/>
    </location>
</feature>
<feature type="binding site" evidence="7">
    <location>
        <position position="115"/>
    </location>
    <ligand>
        <name>substrate</name>
    </ligand>
</feature>
<feature type="binding site" evidence="7">
    <location>
        <position position="14"/>
    </location>
    <ligand>
        <name>substrate</name>
    </ligand>
</feature>